<dbReference type="EnsemblPlants" id="HORVU.MOREX.r3.1HG0064840.1">
    <property type="protein sequence ID" value="HORVU.MOREX.r3.1HG0064840.1.CDS1"/>
    <property type="gene ID" value="HORVU.MOREX.r3.1HG0064840"/>
</dbReference>
<proteinExistence type="predicted"/>
<keyword evidence="2" id="KW-0732">Signal</keyword>
<dbReference type="PRINTS" id="PR01217">
    <property type="entry name" value="PRICHEXTENSN"/>
</dbReference>
<evidence type="ECO:0000313" key="4">
    <source>
        <dbReference type="Proteomes" id="UP000011116"/>
    </source>
</evidence>
<accession>A0A8I6WDH9</accession>
<protein>
    <submittedName>
        <fullName evidence="3">Uncharacterized protein</fullName>
    </submittedName>
</protein>
<keyword evidence="4" id="KW-1185">Reference proteome</keyword>
<gene>
    <name evidence="3" type="primary">LOC123412746</name>
</gene>
<dbReference type="RefSeq" id="XP_044961619.1">
    <property type="nucleotide sequence ID" value="XM_045105684.1"/>
</dbReference>
<dbReference type="OrthoDB" id="686411at2759"/>
<dbReference type="AlphaFoldDB" id="A0A8I6WDH9"/>
<evidence type="ECO:0000256" key="2">
    <source>
        <dbReference type="SAM" id="SignalP"/>
    </source>
</evidence>
<sequence length="153" mass="15435">MATTSCAVLIALIALAGLADLQAATAAARPVHAGEHSVAAMTTEHPMADVADPDLNGMMQCMFGCFTSVMSCAFGCMGKGPDLPLCVISCNQKSIVCMIRCGITPSPPGPNPPTPPSPKPPGPKPPAPKPTPPKPTPAPGPPPFAGQNTETSP</sequence>
<feature type="chain" id="PRO_5035257379" evidence="2">
    <location>
        <begin position="24"/>
        <end position="153"/>
    </location>
</feature>
<dbReference type="Gramene" id="HORVU.MOREX.r3.1HG0064840.1">
    <property type="protein sequence ID" value="HORVU.MOREX.r3.1HG0064840.1.CDS1"/>
    <property type="gene ID" value="HORVU.MOREX.r3.1HG0064840"/>
</dbReference>
<evidence type="ECO:0000256" key="1">
    <source>
        <dbReference type="SAM" id="MobiDB-lite"/>
    </source>
</evidence>
<feature type="compositionally biased region" description="Pro residues" evidence="1">
    <location>
        <begin position="106"/>
        <end position="144"/>
    </location>
</feature>
<reference evidence="3" key="3">
    <citation type="submission" date="2022-01" db="UniProtKB">
        <authorList>
            <consortium name="EnsemblPlants"/>
        </authorList>
    </citation>
    <scope>IDENTIFICATION</scope>
    <source>
        <strain evidence="3">subsp. vulgare</strain>
    </source>
</reference>
<name>A0A8I6WDH9_HORVV</name>
<dbReference type="Gramene" id="HORVU.MOREX.r2.1HG0051700.1">
    <property type="protein sequence ID" value="HORVU.MOREX.r2.1HG0051700.1.CDS.1"/>
    <property type="gene ID" value="HORVU.MOREX.r2.1HG0051700"/>
</dbReference>
<dbReference type="OMA" id="VCMVRCA"/>
<feature type="region of interest" description="Disordered" evidence="1">
    <location>
        <begin position="106"/>
        <end position="153"/>
    </location>
</feature>
<reference evidence="3" key="2">
    <citation type="submission" date="2020-10" db="EMBL/GenBank/DDBJ databases">
        <authorList>
            <person name="Scholz U."/>
            <person name="Mascher M."/>
            <person name="Fiebig A."/>
        </authorList>
    </citation>
    <scope>NUCLEOTIDE SEQUENCE [LARGE SCALE GENOMIC DNA]</scope>
    <source>
        <strain evidence="3">cv. Morex</strain>
    </source>
</reference>
<organism evidence="3 4">
    <name type="scientific">Hordeum vulgare subsp. vulgare</name>
    <name type="common">Domesticated barley</name>
    <dbReference type="NCBI Taxonomy" id="112509"/>
    <lineage>
        <taxon>Eukaryota</taxon>
        <taxon>Viridiplantae</taxon>
        <taxon>Streptophyta</taxon>
        <taxon>Embryophyta</taxon>
        <taxon>Tracheophyta</taxon>
        <taxon>Spermatophyta</taxon>
        <taxon>Magnoliopsida</taxon>
        <taxon>Liliopsida</taxon>
        <taxon>Poales</taxon>
        <taxon>Poaceae</taxon>
        <taxon>BOP clade</taxon>
        <taxon>Pooideae</taxon>
        <taxon>Triticodae</taxon>
        <taxon>Triticeae</taxon>
        <taxon>Hordeinae</taxon>
        <taxon>Hordeum</taxon>
    </lineage>
</organism>
<reference evidence="4" key="1">
    <citation type="journal article" date="2012" name="Nature">
        <title>A physical, genetic and functional sequence assembly of the barley genome.</title>
        <authorList>
            <consortium name="The International Barley Genome Sequencing Consortium"/>
            <person name="Mayer K.F."/>
            <person name="Waugh R."/>
            <person name="Brown J.W."/>
            <person name="Schulman A."/>
            <person name="Langridge P."/>
            <person name="Platzer M."/>
            <person name="Fincher G.B."/>
            <person name="Muehlbauer G.J."/>
            <person name="Sato K."/>
            <person name="Close T.J."/>
            <person name="Wise R.P."/>
            <person name="Stein N."/>
        </authorList>
    </citation>
    <scope>NUCLEOTIDE SEQUENCE [LARGE SCALE GENOMIC DNA]</scope>
    <source>
        <strain evidence="4">cv. Morex</strain>
    </source>
</reference>
<dbReference type="GeneID" id="123412746"/>
<dbReference type="Proteomes" id="UP000011116">
    <property type="component" value="Chromosome 1H"/>
</dbReference>
<evidence type="ECO:0000313" key="3">
    <source>
        <dbReference type="EnsemblPlants" id="HORVU.MOREX.r3.1HG0064840.1.CDS1"/>
    </source>
</evidence>
<feature type="signal peptide" evidence="2">
    <location>
        <begin position="1"/>
        <end position="23"/>
    </location>
</feature>
<dbReference type="KEGG" id="hvg:123412746"/>